<reference evidence="2" key="1">
    <citation type="submission" date="2017-05" db="UniProtKB">
        <authorList>
            <consortium name="EnsemblMetazoa"/>
        </authorList>
    </citation>
    <scope>IDENTIFICATION</scope>
</reference>
<sequence length="79" mass="9366">MKEEKKRLVAALALCNSLSTMISLYLLNLLIFNQMQQRMYSVVGRSLGKICKRRNKQCFSSYWVNPGRTNDWWMNLLMM</sequence>
<dbReference type="EnsemblMetazoa" id="Aqu2.1.10497_001">
    <property type="protein sequence ID" value="Aqu2.1.10497_001"/>
    <property type="gene ID" value="Aqu2.1.10497"/>
</dbReference>
<protein>
    <submittedName>
        <fullName evidence="2">Uncharacterized protein</fullName>
    </submittedName>
</protein>
<dbReference type="AlphaFoldDB" id="A0A1X7T898"/>
<organism evidence="2">
    <name type="scientific">Amphimedon queenslandica</name>
    <name type="common">Sponge</name>
    <dbReference type="NCBI Taxonomy" id="400682"/>
    <lineage>
        <taxon>Eukaryota</taxon>
        <taxon>Metazoa</taxon>
        <taxon>Porifera</taxon>
        <taxon>Demospongiae</taxon>
        <taxon>Heteroscleromorpha</taxon>
        <taxon>Haplosclerida</taxon>
        <taxon>Niphatidae</taxon>
        <taxon>Amphimedon</taxon>
    </lineage>
</organism>
<dbReference type="InParanoid" id="A0A1X7T898"/>
<evidence type="ECO:0000256" key="1">
    <source>
        <dbReference type="SAM" id="Phobius"/>
    </source>
</evidence>
<accession>A0A1X7T898</accession>
<name>A0A1X7T898_AMPQE</name>
<keyword evidence="1" id="KW-0812">Transmembrane</keyword>
<proteinExistence type="predicted"/>
<feature type="transmembrane region" description="Helical" evidence="1">
    <location>
        <begin position="12"/>
        <end position="32"/>
    </location>
</feature>
<keyword evidence="1" id="KW-1133">Transmembrane helix</keyword>
<keyword evidence="1" id="KW-0472">Membrane</keyword>
<evidence type="ECO:0000313" key="2">
    <source>
        <dbReference type="EnsemblMetazoa" id="Aqu2.1.10497_001"/>
    </source>
</evidence>